<evidence type="ECO:0000313" key="2">
    <source>
        <dbReference type="EMBL" id="TRO81960.1"/>
    </source>
</evidence>
<comment type="caution">
    <text evidence="2">The sequence shown here is derived from an EMBL/GenBank/DDBJ whole genome shotgun (WGS) entry which is preliminary data.</text>
</comment>
<dbReference type="SUPFAM" id="SSF53850">
    <property type="entry name" value="Periplasmic binding protein-like II"/>
    <property type="match status" value="1"/>
</dbReference>
<gene>
    <name evidence="2" type="ORF">FL622_09190</name>
</gene>
<dbReference type="NCBIfam" id="NF037995">
    <property type="entry name" value="TRAP_S1"/>
    <property type="match status" value="1"/>
</dbReference>
<dbReference type="AlphaFoldDB" id="A0A550JFH6"/>
<dbReference type="RefSeq" id="WP_092057787.1">
    <property type="nucleotide sequence ID" value="NZ_FOJJ01000037.1"/>
</dbReference>
<name>A0A550JFH6_9BACT</name>
<keyword evidence="3" id="KW-1185">Reference proteome</keyword>
<organism evidence="2 3">
    <name type="scientific">Trichloromonas acetexigens</name>
    <dbReference type="NCBI Taxonomy" id="38815"/>
    <lineage>
        <taxon>Bacteria</taxon>
        <taxon>Pseudomonadati</taxon>
        <taxon>Thermodesulfobacteriota</taxon>
        <taxon>Desulfuromonadia</taxon>
        <taxon>Desulfuromonadales</taxon>
        <taxon>Trichloromonadaceae</taxon>
        <taxon>Trichloromonas</taxon>
    </lineage>
</organism>
<dbReference type="GO" id="GO:0055085">
    <property type="term" value="P:transmembrane transport"/>
    <property type="evidence" value="ECO:0007669"/>
    <property type="project" value="InterPro"/>
</dbReference>
<dbReference type="Proteomes" id="UP000317155">
    <property type="component" value="Unassembled WGS sequence"/>
</dbReference>
<dbReference type="EMBL" id="VJVV01000005">
    <property type="protein sequence ID" value="TRO81960.1"/>
    <property type="molecule type" value="Genomic_DNA"/>
</dbReference>
<evidence type="ECO:0000313" key="3">
    <source>
        <dbReference type="Proteomes" id="UP000317155"/>
    </source>
</evidence>
<dbReference type="Gene3D" id="3.40.190.170">
    <property type="entry name" value="Bacterial extracellular solute-binding protein, family 7"/>
    <property type="match status" value="1"/>
</dbReference>
<dbReference type="CDD" id="cd13665">
    <property type="entry name" value="PBP2_TRAP_Dctp3_4"/>
    <property type="match status" value="1"/>
</dbReference>
<keyword evidence="1" id="KW-0732">Signal</keyword>
<accession>A0A550JFH6</accession>
<proteinExistence type="predicted"/>
<dbReference type="InterPro" id="IPR038404">
    <property type="entry name" value="TRAP_DctP_sf"/>
</dbReference>
<dbReference type="Pfam" id="PF03480">
    <property type="entry name" value="DctP"/>
    <property type="match status" value="1"/>
</dbReference>
<evidence type="ECO:0000256" key="1">
    <source>
        <dbReference type="ARBA" id="ARBA00022729"/>
    </source>
</evidence>
<dbReference type="InterPro" id="IPR018389">
    <property type="entry name" value="DctP_fam"/>
</dbReference>
<reference evidence="2 3" key="1">
    <citation type="submission" date="2019-07" db="EMBL/GenBank/DDBJ databases">
        <title>Insights of Desulfuromonas acetexigens electromicrobiology.</title>
        <authorList>
            <person name="Katuri K."/>
            <person name="Sapireddy V."/>
            <person name="Shaw D.R."/>
            <person name="Saikaly P."/>
        </authorList>
    </citation>
    <scope>NUCLEOTIDE SEQUENCE [LARGE SCALE GENOMIC DNA]</scope>
    <source>
        <strain evidence="2 3">2873</strain>
    </source>
</reference>
<sequence length="335" mass="36593">MHVKRVLFLLATGLLALPGFLLNPGDGHAKAYTFSIFFPPTHEQAIAATDFAKEVEKRTEGRIKITPFAGGTLTKAPQVYDGVVTGISDLGNSCFAYTRGRFPVTAALDLPMGYPNGKVATQVADQFTKAVNPEELKDVKVLYVHAHGPGLLHTKKPVRKLEDLKGMKIRATGLSAQVVEALGGVPVAMPQGDTYEALQKGVVDGTFAPIETLKGWKQGEVIKYTTECYDIGYTTAMFVVMNLKQWNSLPEADQKIVEEVANQWVNIHGEVWDKADEEGKAFTLGLGNEMIPLSAEESARWRQAVEPVINDYIANTPDGARHVEKLRALITEASK</sequence>
<dbReference type="OrthoDB" id="8912194at2"/>
<dbReference type="PANTHER" id="PTHR33376">
    <property type="match status" value="1"/>
</dbReference>
<dbReference type="PANTHER" id="PTHR33376:SF15">
    <property type="entry name" value="BLL6794 PROTEIN"/>
    <property type="match status" value="1"/>
</dbReference>
<protein>
    <submittedName>
        <fullName evidence="2">TRAP transporter substrate-binding protein</fullName>
    </submittedName>
</protein>